<keyword evidence="2" id="KW-0813">Transport</keyword>
<dbReference type="InterPro" id="IPR027417">
    <property type="entry name" value="P-loop_NTPase"/>
</dbReference>
<dbReference type="OrthoDB" id="9802264at2"/>
<evidence type="ECO:0000256" key="4">
    <source>
        <dbReference type="ARBA" id="ARBA00022840"/>
    </source>
</evidence>
<dbReference type="InterPro" id="IPR003439">
    <property type="entry name" value="ABC_transporter-like_ATP-bd"/>
</dbReference>
<dbReference type="RefSeq" id="WP_151147491.1">
    <property type="nucleotide sequence ID" value="NZ_WAGX01000007.1"/>
</dbReference>
<protein>
    <submittedName>
        <fullName evidence="6">ABC transporter ATP-binding protein</fullName>
    </submittedName>
</protein>
<dbReference type="Gene3D" id="3.40.50.300">
    <property type="entry name" value="P-loop containing nucleotide triphosphate hydrolases"/>
    <property type="match status" value="1"/>
</dbReference>
<comment type="similarity">
    <text evidence="1">Belongs to the ABC transporter superfamily.</text>
</comment>
<accession>A0A7V7QI95</accession>
<keyword evidence="3" id="KW-0547">Nucleotide-binding</keyword>
<dbReference type="InterPro" id="IPR003593">
    <property type="entry name" value="AAA+_ATPase"/>
</dbReference>
<dbReference type="GO" id="GO:0005524">
    <property type="term" value="F:ATP binding"/>
    <property type="evidence" value="ECO:0007669"/>
    <property type="project" value="UniProtKB-KW"/>
</dbReference>
<dbReference type="Proteomes" id="UP000461768">
    <property type="component" value="Unassembled WGS sequence"/>
</dbReference>
<organism evidence="6 7">
    <name type="scientific">Candidatus Galacturonatibacter soehngenii</name>
    <dbReference type="NCBI Taxonomy" id="2307010"/>
    <lineage>
        <taxon>Bacteria</taxon>
        <taxon>Bacillati</taxon>
        <taxon>Bacillota</taxon>
        <taxon>Clostridia</taxon>
        <taxon>Lachnospirales</taxon>
        <taxon>Lachnospiraceae</taxon>
        <taxon>Candidatus Galacturonatibacter</taxon>
    </lineage>
</organism>
<dbReference type="EMBL" id="WAGX01000007">
    <property type="protein sequence ID" value="KAB1435853.1"/>
    <property type="molecule type" value="Genomic_DNA"/>
</dbReference>
<keyword evidence="4 6" id="KW-0067">ATP-binding</keyword>
<dbReference type="PROSITE" id="PS00211">
    <property type="entry name" value="ABC_TRANSPORTER_1"/>
    <property type="match status" value="1"/>
</dbReference>
<dbReference type="SUPFAM" id="SSF52540">
    <property type="entry name" value="P-loop containing nucleoside triphosphate hydrolases"/>
    <property type="match status" value="1"/>
</dbReference>
<dbReference type="InterPro" id="IPR017871">
    <property type="entry name" value="ABC_transporter-like_CS"/>
</dbReference>
<feature type="domain" description="ABC transporter" evidence="5">
    <location>
        <begin position="4"/>
        <end position="221"/>
    </location>
</feature>
<evidence type="ECO:0000256" key="2">
    <source>
        <dbReference type="ARBA" id="ARBA00022448"/>
    </source>
</evidence>
<dbReference type="PANTHER" id="PTHR42798">
    <property type="entry name" value="LIPOPROTEIN-RELEASING SYSTEM ATP-BINDING PROTEIN LOLD"/>
    <property type="match status" value="1"/>
</dbReference>
<dbReference type="InterPro" id="IPR017911">
    <property type="entry name" value="MacB-like_ATP-bd"/>
</dbReference>
<reference evidence="6 7" key="1">
    <citation type="submission" date="2019-09" db="EMBL/GenBank/DDBJ databases">
        <authorList>
            <person name="Valk L.C."/>
        </authorList>
    </citation>
    <scope>NUCLEOTIDE SEQUENCE [LARGE SCALE GENOMIC DNA]</scope>
    <source>
        <strain evidence="6">GalUA</strain>
    </source>
</reference>
<evidence type="ECO:0000256" key="3">
    <source>
        <dbReference type="ARBA" id="ARBA00022741"/>
    </source>
</evidence>
<gene>
    <name evidence="6" type="ORF">F7O84_15870</name>
</gene>
<dbReference type="PROSITE" id="PS50893">
    <property type="entry name" value="ABC_TRANSPORTER_2"/>
    <property type="match status" value="1"/>
</dbReference>
<dbReference type="PANTHER" id="PTHR42798:SF6">
    <property type="entry name" value="CELL DIVISION ATP-BINDING PROTEIN FTSE"/>
    <property type="match status" value="1"/>
</dbReference>
<dbReference type="SMART" id="SM00382">
    <property type="entry name" value="AAA"/>
    <property type="match status" value="1"/>
</dbReference>
<dbReference type="AlphaFoldDB" id="A0A7V7QI95"/>
<proteinExistence type="inferred from homology"/>
<dbReference type="Pfam" id="PF00005">
    <property type="entry name" value="ABC_tran"/>
    <property type="match status" value="1"/>
</dbReference>
<dbReference type="GO" id="GO:0016887">
    <property type="term" value="F:ATP hydrolysis activity"/>
    <property type="evidence" value="ECO:0007669"/>
    <property type="project" value="InterPro"/>
</dbReference>
<dbReference type="CDD" id="cd03255">
    <property type="entry name" value="ABC_MJ0796_LolCDE_FtsE"/>
    <property type="match status" value="1"/>
</dbReference>
<keyword evidence="7" id="KW-1185">Reference proteome</keyword>
<evidence type="ECO:0000313" key="7">
    <source>
        <dbReference type="Proteomes" id="UP000461768"/>
    </source>
</evidence>
<reference evidence="6 7" key="2">
    <citation type="submission" date="2020-02" db="EMBL/GenBank/DDBJ databases">
        <title>Candidatus Galacturonibacter soehngenii shows hetero-acetogenic catabolism of galacturonic acid but lacks a canonical carbon monoxide dehydrogenase/acetyl-CoA synthase complex.</title>
        <authorList>
            <person name="Diender M."/>
            <person name="Stouten G.R."/>
            <person name="Petersen J.F."/>
            <person name="Nielsen P.H."/>
            <person name="Dueholm M.S."/>
            <person name="Pronk J.T."/>
            <person name="Van Loosdrecht M.C.M."/>
        </authorList>
    </citation>
    <scope>NUCLEOTIDE SEQUENCE [LARGE SCALE GENOMIC DNA]</scope>
    <source>
        <strain evidence="6">GalUA</strain>
    </source>
</reference>
<name>A0A7V7QI95_9FIRM</name>
<evidence type="ECO:0000259" key="5">
    <source>
        <dbReference type="PROSITE" id="PS50893"/>
    </source>
</evidence>
<sequence length="222" mass="25068">MGFLEIKKLSFSYKENGKEKTILHNFNLEIPQNKISLLYGQSGLGKTTLLNLIGGLLKAQEGEIIFQDKNVCNFTNKELEEYRANYIGYIFQMFYLIPQLTCVDNVIIGMKRLKASYEIKKKRALEILKSLGIEECGGAYPEYLSGGQQQRVAIARAVANESELILADEPTGNLDETSAMEVFRILEDLRLKGKTIVIVSHDEKAKHISENTIDFNKLILGE</sequence>
<evidence type="ECO:0000313" key="6">
    <source>
        <dbReference type="EMBL" id="KAB1435853.1"/>
    </source>
</evidence>
<evidence type="ECO:0000256" key="1">
    <source>
        <dbReference type="ARBA" id="ARBA00005417"/>
    </source>
</evidence>
<comment type="caution">
    <text evidence="6">The sequence shown here is derived from an EMBL/GenBank/DDBJ whole genome shotgun (WGS) entry which is preliminary data.</text>
</comment>